<evidence type="ECO:0000313" key="4">
    <source>
        <dbReference type="Proteomes" id="UP000316238"/>
    </source>
</evidence>
<dbReference type="EMBL" id="NQJD01000048">
    <property type="protein sequence ID" value="TAA73940.1"/>
    <property type="molecule type" value="Genomic_DNA"/>
</dbReference>
<dbReference type="Pfam" id="PF16158">
    <property type="entry name" value="N_BRCA1_IG"/>
    <property type="match status" value="2"/>
</dbReference>
<feature type="transmembrane region" description="Helical" evidence="1">
    <location>
        <begin position="6"/>
        <end position="27"/>
    </location>
</feature>
<dbReference type="Gene3D" id="2.60.40.10">
    <property type="entry name" value="Immunoglobulins"/>
    <property type="match status" value="2"/>
</dbReference>
<evidence type="ECO:0000259" key="2">
    <source>
        <dbReference type="Pfam" id="PF16158"/>
    </source>
</evidence>
<dbReference type="Proteomes" id="UP000316238">
    <property type="component" value="Unassembled WGS sequence"/>
</dbReference>
<dbReference type="PANTHER" id="PTHR20930">
    <property type="entry name" value="OVARIAN CARCINOMA ANTIGEN CA125-RELATED"/>
    <property type="match status" value="1"/>
</dbReference>
<keyword evidence="1" id="KW-1133">Transmembrane helix</keyword>
<keyword evidence="4" id="KW-1185">Reference proteome</keyword>
<proteinExistence type="predicted"/>
<reference evidence="3" key="1">
    <citation type="submission" date="2017-07" db="EMBL/GenBank/DDBJ databases">
        <title>The cable genome - Insights into the physiology and evolution of filamentous bacteria capable of sulfide oxidation via long distance electron transfer.</title>
        <authorList>
            <person name="Thorup C."/>
            <person name="Bjerg J.T."/>
            <person name="Schreiber L."/>
            <person name="Nielsen L.P."/>
            <person name="Kjeldsen K.U."/>
            <person name="Boesen T."/>
            <person name="Boggild A."/>
            <person name="Meysman F."/>
            <person name="Geelhoed J."/>
            <person name="Schramm A."/>
        </authorList>
    </citation>
    <scope>NUCLEOTIDE SEQUENCE [LARGE SCALE GENOMIC DNA]</scope>
    <source>
        <strain evidence="3">GS</strain>
    </source>
</reference>
<dbReference type="AlphaFoldDB" id="A0A521FYX4"/>
<accession>A0A521FYX4</accession>
<feature type="domain" description="Nbr1 FW" evidence="2">
    <location>
        <begin position="207"/>
        <end position="291"/>
    </location>
</feature>
<evidence type="ECO:0000313" key="3">
    <source>
        <dbReference type="EMBL" id="TAA73940.1"/>
    </source>
</evidence>
<keyword evidence="1" id="KW-0812">Transmembrane</keyword>
<protein>
    <submittedName>
        <fullName evidence="3">Ig-like domain-containing protein</fullName>
    </submittedName>
</protein>
<dbReference type="PANTHER" id="PTHR20930:SF0">
    <property type="entry name" value="PROTEIN ILRUN"/>
    <property type="match status" value="1"/>
</dbReference>
<evidence type="ECO:0000256" key="1">
    <source>
        <dbReference type="SAM" id="Phobius"/>
    </source>
</evidence>
<comment type="caution">
    <text evidence="3">The sequence shown here is derived from an EMBL/GenBank/DDBJ whole genome shotgun (WGS) entry which is preliminary data.</text>
</comment>
<feature type="transmembrane region" description="Helical" evidence="1">
    <location>
        <begin position="47"/>
        <end position="69"/>
    </location>
</feature>
<sequence>MDNEFIKIIGPAAGLGGIALAVFLSLFHSFIRKLKPVSLTQDQWFRITRLFLILTWAIGALGIIAWAFASQNDKGETKKELRAYEAKFINDINYPDGSAVMTKETFIKRWSVQNIGSAAWDNLYIQRIGVSDGEGLLKSENIGKLPYVSPNDMAEISVKLHAPSRGGRTIAYWKMVSKKDDFVLKKQNPIFVELLVKDNSSFVEDENCPNGSIFRTNDEFKKKWVIKNITNKKWVNIFLKKETGGLLDSVNLMPIPDIPSGESREIELKIMTPSDPTTTTTYWTIIDNKGNNLLPGSSNIYMTAIIVYRPEEIFGGYYERCDMK</sequence>
<dbReference type="CDD" id="cd14947">
    <property type="entry name" value="NBR1_like"/>
    <property type="match status" value="1"/>
</dbReference>
<name>A0A521FYX4_9BACT</name>
<dbReference type="InterPro" id="IPR013783">
    <property type="entry name" value="Ig-like_fold"/>
</dbReference>
<dbReference type="InterPro" id="IPR032350">
    <property type="entry name" value="Nbr1_FW"/>
</dbReference>
<keyword evidence="1" id="KW-0472">Membrane</keyword>
<organism evidence="3 4">
    <name type="scientific">Candidatus Electronema aureum</name>
    <dbReference type="NCBI Taxonomy" id="2005002"/>
    <lineage>
        <taxon>Bacteria</taxon>
        <taxon>Pseudomonadati</taxon>
        <taxon>Thermodesulfobacteriota</taxon>
        <taxon>Desulfobulbia</taxon>
        <taxon>Desulfobulbales</taxon>
        <taxon>Desulfobulbaceae</taxon>
        <taxon>Candidatus Electronema</taxon>
    </lineage>
</organism>
<gene>
    <name evidence="3" type="ORF">CDV28_14812</name>
</gene>
<feature type="domain" description="Nbr1 FW" evidence="2">
    <location>
        <begin position="93"/>
        <end position="180"/>
    </location>
</feature>